<evidence type="ECO:0000313" key="2">
    <source>
        <dbReference type="EMBL" id="CAB4240829.1"/>
    </source>
</evidence>
<reference evidence="2" key="1">
    <citation type="submission" date="2020-05" db="EMBL/GenBank/DDBJ databases">
        <authorList>
            <person name="Chiriac C."/>
            <person name="Salcher M."/>
            <person name="Ghai R."/>
            <person name="Kavagutti S V."/>
        </authorList>
    </citation>
    <scope>NUCLEOTIDE SEQUENCE</scope>
</reference>
<protein>
    <recommendedName>
        <fullName evidence="3">Co-chaperonin GroES</fullName>
    </recommendedName>
</protein>
<dbReference type="Gene3D" id="2.30.33.40">
    <property type="entry name" value="GroES chaperonin"/>
    <property type="match status" value="1"/>
</dbReference>
<dbReference type="GO" id="GO:0006457">
    <property type="term" value="P:protein folding"/>
    <property type="evidence" value="ECO:0007669"/>
    <property type="project" value="InterPro"/>
</dbReference>
<organism evidence="2">
    <name type="scientific">uncultured Caudovirales phage</name>
    <dbReference type="NCBI Taxonomy" id="2100421"/>
    <lineage>
        <taxon>Viruses</taxon>
        <taxon>Duplodnaviria</taxon>
        <taxon>Heunggongvirae</taxon>
        <taxon>Uroviricota</taxon>
        <taxon>Caudoviricetes</taxon>
        <taxon>Peduoviridae</taxon>
        <taxon>Maltschvirus</taxon>
        <taxon>Maltschvirus maltsch</taxon>
    </lineage>
</organism>
<accession>A0A6J5T845</accession>
<proteinExistence type="predicted"/>
<dbReference type="EMBL" id="LR797816">
    <property type="protein sequence ID" value="CAB4240829.1"/>
    <property type="molecule type" value="Genomic_DNA"/>
</dbReference>
<evidence type="ECO:0000313" key="1">
    <source>
        <dbReference type="EMBL" id="CAB4124218.1"/>
    </source>
</evidence>
<dbReference type="EMBL" id="LR796177">
    <property type="protein sequence ID" value="CAB4124218.1"/>
    <property type="molecule type" value="Genomic_DNA"/>
</dbReference>
<gene>
    <name evidence="2" type="ORF">UFOVP34_28</name>
    <name evidence="1" type="ORF">UFOVP51_78</name>
</gene>
<evidence type="ECO:0008006" key="3">
    <source>
        <dbReference type="Google" id="ProtNLM"/>
    </source>
</evidence>
<name>A0A6J5T845_9CAUD</name>
<dbReference type="InterPro" id="IPR037124">
    <property type="entry name" value="Chaperonin_GroES_sf"/>
</dbReference>
<sequence>MTNYKDETFDTRVPDKDEGIDFENYNLEEVIEQYKGSHPMAYKVIIRLYKPITKKTIGSAGIILASDETIQKNDQDNQFTNFVGLVVKMSPGAFKDEKFDLIGRCKIGDWVMFDRAYAKSYVYNGLVTMSVDDDRIIQVIDDPRMISRISVN</sequence>